<keyword evidence="5" id="KW-0732">Signal</keyword>
<evidence type="ECO:0000259" key="10">
    <source>
        <dbReference type="Pfam" id="PF10425"/>
    </source>
</evidence>
<dbReference type="GO" id="GO:0004180">
    <property type="term" value="F:carboxypeptidase activity"/>
    <property type="evidence" value="ECO:0007669"/>
    <property type="project" value="UniProtKB-KW"/>
</dbReference>
<feature type="domain" description="SD-repeat containing protein B" evidence="11">
    <location>
        <begin position="1063"/>
        <end position="1164"/>
    </location>
</feature>
<dbReference type="InterPro" id="IPR033764">
    <property type="entry name" value="Sdr_B"/>
</dbReference>
<dbReference type="Pfam" id="PF10425">
    <property type="entry name" value="SdrG_C_C"/>
    <property type="match status" value="1"/>
</dbReference>
<accession>A0A9X0TNI1</accession>
<evidence type="ECO:0000256" key="6">
    <source>
        <dbReference type="ARBA" id="ARBA00022737"/>
    </source>
</evidence>
<dbReference type="InterPro" id="IPR041171">
    <property type="entry name" value="SDR_Ig"/>
</dbReference>
<dbReference type="InterPro" id="IPR011266">
    <property type="entry name" value="Adhesin_Fg-bd_dom_2"/>
</dbReference>
<dbReference type="Gene3D" id="2.60.40.1280">
    <property type="match status" value="1"/>
</dbReference>
<feature type="compositionally biased region" description="Basic and acidic residues" evidence="8">
    <location>
        <begin position="116"/>
        <end position="127"/>
    </location>
</feature>
<keyword evidence="3" id="KW-0134">Cell wall</keyword>
<feature type="compositionally biased region" description="Polar residues" evidence="8">
    <location>
        <begin position="102"/>
        <end position="114"/>
    </location>
</feature>
<feature type="domain" description="YSIRK Gram-positive signal peptide" evidence="9">
    <location>
        <begin position="12"/>
        <end position="37"/>
    </location>
</feature>
<evidence type="ECO:0000256" key="1">
    <source>
        <dbReference type="ARBA" id="ARBA00004168"/>
    </source>
</evidence>
<proteinExistence type="inferred from homology"/>
<feature type="compositionally biased region" description="Basic and acidic residues" evidence="8">
    <location>
        <begin position="803"/>
        <end position="815"/>
    </location>
</feature>
<dbReference type="Proteomes" id="UP000524893">
    <property type="component" value="Unassembled WGS sequence"/>
</dbReference>
<feature type="domain" description="SDR-like Ig" evidence="12">
    <location>
        <begin position="320"/>
        <end position="417"/>
    </location>
</feature>
<dbReference type="Gene3D" id="2.60.40.1290">
    <property type="match status" value="1"/>
</dbReference>
<feature type="domain" description="SD-repeat containing protein B" evidence="11">
    <location>
        <begin position="1408"/>
        <end position="1510"/>
    </location>
</feature>
<comment type="caution">
    <text evidence="13">The sequence shown here is derived from an EMBL/GenBank/DDBJ whole genome shotgun (WGS) entry which is preliminary data.</text>
</comment>
<dbReference type="InterPro" id="IPR051417">
    <property type="entry name" value="SDr/BOS_complex"/>
</dbReference>
<feature type="compositionally biased region" description="Basic and acidic residues" evidence="8">
    <location>
        <begin position="44"/>
        <end position="63"/>
    </location>
</feature>
<evidence type="ECO:0000313" key="13">
    <source>
        <dbReference type="EMBL" id="MBA8777579.1"/>
    </source>
</evidence>
<feature type="domain" description="SD-repeat containing protein B" evidence="11">
    <location>
        <begin position="1996"/>
        <end position="2097"/>
    </location>
</feature>
<feature type="domain" description="SD-repeat containing protein B" evidence="11">
    <location>
        <begin position="618"/>
        <end position="723"/>
    </location>
</feature>
<comment type="subcellular location">
    <subcellularLocation>
        <location evidence="1">Secreted</location>
        <location evidence="1">Cell wall</location>
        <topology evidence="1">Peptidoglycan-anchor</topology>
    </subcellularLocation>
</comment>
<keyword evidence="13" id="KW-0121">Carboxypeptidase</keyword>
<keyword evidence="13" id="KW-0645">Protease</keyword>
<protein>
    <submittedName>
        <fullName evidence="13">Carboxypeptidase regulatory-like domain-containing protein</fullName>
    </submittedName>
</protein>
<feature type="compositionally biased region" description="Acidic residues" evidence="8">
    <location>
        <begin position="64"/>
        <end position="75"/>
    </location>
</feature>
<feature type="domain" description="Fibrinogen-binding" evidence="10">
    <location>
        <begin position="458"/>
        <end position="602"/>
    </location>
</feature>
<feature type="domain" description="SD-repeat containing protein B" evidence="11">
    <location>
        <begin position="842"/>
        <end position="943"/>
    </location>
</feature>
<feature type="domain" description="SD-repeat containing protein B" evidence="11">
    <location>
        <begin position="2113"/>
        <end position="2160"/>
    </location>
</feature>
<dbReference type="InterPro" id="IPR011252">
    <property type="entry name" value="Fibrogen-bd_dom1"/>
</dbReference>
<dbReference type="Pfam" id="PF17210">
    <property type="entry name" value="SdrD_B"/>
    <property type="match status" value="14"/>
</dbReference>
<feature type="region of interest" description="Disordered" evidence="8">
    <location>
        <begin position="1208"/>
        <end position="1261"/>
    </location>
</feature>
<organism evidence="13 14">
    <name type="scientific">Staphylococcus coagulans</name>
    <dbReference type="NCBI Taxonomy" id="74706"/>
    <lineage>
        <taxon>Bacteria</taxon>
        <taxon>Bacillati</taxon>
        <taxon>Bacillota</taxon>
        <taxon>Bacilli</taxon>
        <taxon>Bacillales</taxon>
        <taxon>Staphylococcaceae</taxon>
        <taxon>Staphylococcus</taxon>
    </lineage>
</organism>
<feature type="domain" description="SD-repeat containing protein B" evidence="11">
    <location>
        <begin position="1879"/>
        <end position="1980"/>
    </location>
</feature>
<dbReference type="NCBIfam" id="TIGR01168">
    <property type="entry name" value="YSIRK_signal"/>
    <property type="match status" value="1"/>
</dbReference>
<reference evidence="13 14" key="1">
    <citation type="journal article" date="2020" name="Access Microbiol">
        <title>Isolation and genome sequencing of Staphylococcus schleiferi subspecies coagulans from Antarctic seals.</title>
        <authorList>
            <person name="Foster G."/>
            <person name="Robb A."/>
            <person name="Paterson G.K."/>
        </authorList>
    </citation>
    <scope>NUCLEOTIDE SEQUENCE [LARGE SCALE GENOMIC DNA]</scope>
    <source>
        <strain evidence="13 14">M615/02/4</strain>
    </source>
</reference>
<feature type="compositionally biased region" description="Basic and acidic residues" evidence="8">
    <location>
        <begin position="148"/>
        <end position="162"/>
    </location>
</feature>
<feature type="compositionally biased region" description="Basic and acidic residues" evidence="8">
    <location>
        <begin position="1215"/>
        <end position="1225"/>
    </location>
</feature>
<dbReference type="PANTHER" id="PTHR23303:SF15">
    <property type="entry name" value="COLOSSIN-A"/>
    <property type="match status" value="1"/>
</dbReference>
<feature type="compositionally biased region" description="Basic and acidic residues" evidence="8">
    <location>
        <begin position="690"/>
        <end position="703"/>
    </location>
</feature>
<dbReference type="Pfam" id="PF17961">
    <property type="entry name" value="Big_8"/>
    <property type="match status" value="1"/>
</dbReference>
<evidence type="ECO:0000259" key="12">
    <source>
        <dbReference type="Pfam" id="PF17961"/>
    </source>
</evidence>
<name>A0A9X0TNI1_9STAP</name>
<feature type="domain" description="SD-repeat containing protein B" evidence="11">
    <location>
        <begin position="950"/>
        <end position="1054"/>
    </location>
</feature>
<feature type="domain" description="SD-repeat containing protein B" evidence="11">
    <location>
        <begin position="729"/>
        <end position="832"/>
    </location>
</feature>
<dbReference type="RefSeq" id="WP_182281328.1">
    <property type="nucleotide sequence ID" value="NZ_JABTCN010000063.1"/>
</dbReference>
<evidence type="ECO:0000256" key="5">
    <source>
        <dbReference type="ARBA" id="ARBA00022729"/>
    </source>
</evidence>
<dbReference type="Gene3D" id="2.60.40.10">
    <property type="entry name" value="Immunoglobulins"/>
    <property type="match status" value="14"/>
</dbReference>
<evidence type="ECO:0000313" key="14">
    <source>
        <dbReference type="Proteomes" id="UP000524893"/>
    </source>
</evidence>
<evidence type="ECO:0000256" key="2">
    <source>
        <dbReference type="ARBA" id="ARBA00007257"/>
    </source>
</evidence>
<feature type="domain" description="SD-repeat containing protein B" evidence="11">
    <location>
        <begin position="1526"/>
        <end position="1628"/>
    </location>
</feature>
<sequence length="2161" mass="237390">MKASHQGGLSPNNQNKYSIRKYTVGTASLLIGTTLIFGVHAKDASAAEEVAKQTQLAEEKTEDTAEATGESDSDLIPEVPTQDTNQDNAIEDLPEEGATSEKAVNNAEQTQQDENLAEKQQGEDKASSKTQPTPTEKSAENEEAATVDENKEQQATVAERKAVVSQPQETEKSNATNTTPTTTESTPQPKQLAETMKQVTALEDSQEKEAKLVDYYSKNAGVNSETAKQVVQGMNLDYQNLDSDQLTAEMLIALANKQEQNTPKATPVSLKPRSAMMRSASFADVQPTTLSGRNVSDLIQSETKLTVNPTKTGDVVPGQSSVSLKSALSVDDNVKAGDYFVVKYSENLQVYGVNPEDKKNIGDVYDRANGEKIATAVHDINNKTVTYTFTEYVNRFNSVKMNFDYTLFFDSKNLPDSKVNVPISVTIGDKVNSINTNITYPEYTHYDKNSLGTAFTEAISHVEDTQNPGHYIQTIYVNPLNENLKNVNLKVYVDHQKFPENIGQINADKTEIKIYQVPKGYTLNKGYYIEPSKLIDVSKNYSPIYGSNDQVSIDFKDIESPYIVVVNTKFKPTSSENPTLVQMAQLSSTNNRTIQTGNGLGFTNNSSGGASLGEKVYKVGNYVWEDKNKDGIQNETGAGISGVKVTLIDKETKQTIQTKKTNDNGSYLFENVKNGNYIIKFENPDGYEPTLKDQDKDDEKDSDGTEVEVTVNNSDNLTIDSGFYKPVYKLGDKVWNDLNKDGIQDDNEPGIANVKVTLKNKAGQELKVTKTNKDGKYEFTDLPNGEYQVDFETPAGYVPTIKNTKDDTKDSDGPLKAEGIISNGDNFTVDQGFYKKEEPKYKVGDKVWEDVNHDGVQQNSESGISGVKVTLKGKDGQTIETKTTDDQGKYIFENVAKGEYTVEFETPQGYKPTLIGKGNADKDSNGTSAEITVTQDDLTIDSGFYQPTYNLGDRVWEDTNKNGIQEEDEKGIHGVKVTLKDSKGAVLRTTRTNTKGDYIFTDLVNGEYRVDFETPAGYEPTVANKEDDTKDSDGPLNAEAIIKDKDNLTVDQGFYKKEEPKYHVGDKVWEDTNKDGIQQDSESGISGVKVTLKGKDGETIETKATDDQGKYLFENVTKGEYTIEFETPEGYKPTEIGKGDADKDSNGTSAKVTVDKDDLTIDSGFYKPTYSLGDKVWEDTNKNGIQDEDEKGIKGVKVTLKDSTGEELDTTVTNDKGEYEFKDLPNGEYEVDFETPEGYVPTVANKEDDTKDSDGPLNAKGVIKDEDNLTVDQGFYKKEEPPVQKPATYKVGDKVWHDTNKDGIQNVNEPGISGVTVTLKQPDGTLITTKTDKDGNYIFKDLPNGKYEISFETPEGYEATTEKAGDDRRLDSDGKTVTVEVNNADDLTIDSGFYKKEEPPVQKPATYKVGDKVWHDTNKDGIQNVNEPGISGVTVTLKQPDGTLITTKTDKDGNYIFKDLPNGKYEISFETPEGYEATAEKAGDDRRLDSDGKTVTVEVNNADDLTIDSGFYKKEEPPVQKPATYKVGDKVWHDTNKDGIQNVNEPGISGVTVTLKQPDGTLITTKTDKDGNYIFKDLPNGKYEISFETPEGYEATAEKAGDDRRLDSDGKTVTVEVNNADDLTIDSGFYKKEEPPVQKPATYKVGDKVWHDTNKDGIQNVNEPGISGVTVTLKQPDGTLITTKTDKDGNYIFKDLPNGKYEISFETPEGYEATAEKAGDDRRLDSDGKTVAVEVNNADDLTIDSGFYKKEEPPVQKPATYKVGDKVWHDTNKDGIQNVNEPGISGVTVTLKQPDGTLITTKTDKDGNYIFKDLPNGKYEISFETPEGYEATTANVGDDALDSDGTKVEVEVNNADDLTIDSGFYKPVVEPPKTDATYKVGDKVWNDTNKDGIQNANEAGIEGVKVTLTKADGTTVETRTDKDGNYIFKDLPNGKYEISFETPEGYEATTANVGDDALDSDGTKVEVEVNNADDLTIDSGFYKPVVEPPKTDATYKVGDKVWNDTNKDGIQNANEAGIEGVKVTLTKADGTTVETRTDKDGNYIFKDLPNGKYEISFETPEGYEATTANVGDDALDSDGTKVEVEVNNADDLTIDSGFYKPVVEPPKTDATYKVGDKVWHDTNKDGIQNANEAGIEGVKVTLTKADGTTVETRTDKDGNYI</sequence>
<feature type="compositionally biased region" description="Basic and acidic residues" evidence="8">
    <location>
        <begin position="1245"/>
        <end position="1254"/>
    </location>
</feature>
<keyword evidence="6" id="KW-0677">Repeat</keyword>
<feature type="region of interest" description="Disordered" evidence="8">
    <location>
        <begin position="798"/>
        <end position="817"/>
    </location>
</feature>
<dbReference type="InterPro" id="IPR013783">
    <property type="entry name" value="Ig-like_fold"/>
</dbReference>
<dbReference type="GO" id="GO:0007155">
    <property type="term" value="P:cell adhesion"/>
    <property type="evidence" value="ECO:0007669"/>
    <property type="project" value="InterPro"/>
</dbReference>
<keyword evidence="4" id="KW-0964">Secreted</keyword>
<comment type="similarity">
    <text evidence="2">Belongs to the serine-aspartate repeat-containing protein (SDr) family.</text>
</comment>
<keyword evidence="7" id="KW-0572">Peptidoglycan-anchor</keyword>
<feature type="non-terminal residue" evidence="13">
    <location>
        <position position="2161"/>
    </location>
</feature>
<dbReference type="PANTHER" id="PTHR23303">
    <property type="entry name" value="CARBOXYPEPTIDASE REGULATORY REGION-CONTAINING"/>
    <property type="match status" value="1"/>
</dbReference>
<feature type="region of interest" description="Disordered" evidence="8">
    <location>
        <begin position="1124"/>
        <end position="1150"/>
    </location>
</feature>
<dbReference type="SUPFAM" id="SSF49401">
    <property type="entry name" value="Bacterial adhesins"/>
    <property type="match status" value="2"/>
</dbReference>
<evidence type="ECO:0000259" key="9">
    <source>
        <dbReference type="Pfam" id="PF04650"/>
    </source>
</evidence>
<evidence type="ECO:0000256" key="7">
    <source>
        <dbReference type="ARBA" id="ARBA00023088"/>
    </source>
</evidence>
<evidence type="ECO:0000256" key="3">
    <source>
        <dbReference type="ARBA" id="ARBA00022512"/>
    </source>
</evidence>
<feature type="domain" description="SD-repeat containing protein B" evidence="11">
    <location>
        <begin position="1762"/>
        <end position="1863"/>
    </location>
</feature>
<feature type="domain" description="SD-repeat containing protein B" evidence="11">
    <location>
        <begin position="1171"/>
        <end position="1275"/>
    </location>
</feature>
<feature type="region of interest" description="Disordered" evidence="8">
    <location>
        <begin position="683"/>
        <end position="706"/>
    </location>
</feature>
<feature type="domain" description="SD-repeat containing protein B" evidence="11">
    <location>
        <begin position="1290"/>
        <end position="1392"/>
    </location>
</feature>
<feature type="compositionally biased region" description="Low complexity" evidence="8">
    <location>
        <begin position="173"/>
        <end position="191"/>
    </location>
</feature>
<feature type="domain" description="SD-repeat containing protein B" evidence="11">
    <location>
        <begin position="1644"/>
        <end position="1746"/>
    </location>
</feature>
<gene>
    <name evidence="13" type="ORF">HR081_11940</name>
</gene>
<feature type="compositionally biased region" description="Basic and acidic residues" evidence="8">
    <location>
        <begin position="1135"/>
        <end position="1145"/>
    </location>
</feature>
<dbReference type="InterPro" id="IPR005877">
    <property type="entry name" value="YSIRK_signal_dom"/>
</dbReference>
<dbReference type="InterPro" id="IPR008966">
    <property type="entry name" value="Adhesion_dom_sf"/>
</dbReference>
<evidence type="ECO:0000256" key="4">
    <source>
        <dbReference type="ARBA" id="ARBA00022525"/>
    </source>
</evidence>
<keyword evidence="13" id="KW-0378">Hydrolase</keyword>
<dbReference type="EMBL" id="JABTCN010000063">
    <property type="protein sequence ID" value="MBA8777579.1"/>
    <property type="molecule type" value="Genomic_DNA"/>
</dbReference>
<dbReference type="Pfam" id="PF04650">
    <property type="entry name" value="YSIRK_signal"/>
    <property type="match status" value="1"/>
</dbReference>
<dbReference type="SUPFAM" id="SSF117074">
    <property type="entry name" value="Hypothetical protein PA1324"/>
    <property type="match status" value="14"/>
</dbReference>
<evidence type="ECO:0000256" key="8">
    <source>
        <dbReference type="SAM" id="MobiDB-lite"/>
    </source>
</evidence>
<feature type="region of interest" description="Disordered" evidence="8">
    <location>
        <begin position="44"/>
        <end position="207"/>
    </location>
</feature>
<evidence type="ECO:0000259" key="11">
    <source>
        <dbReference type="Pfam" id="PF17210"/>
    </source>
</evidence>